<protein>
    <submittedName>
        <fullName evidence="2">Uncharacterized protein</fullName>
    </submittedName>
</protein>
<evidence type="ECO:0000313" key="2">
    <source>
        <dbReference type="EnsemblMetazoa" id="AALFPA23_014775.P21453"/>
    </source>
</evidence>
<feature type="region of interest" description="Disordered" evidence="1">
    <location>
        <begin position="343"/>
        <end position="372"/>
    </location>
</feature>
<keyword evidence="3" id="KW-1185">Reference proteome</keyword>
<feature type="compositionally biased region" description="Basic residues" evidence="1">
    <location>
        <begin position="240"/>
        <end position="252"/>
    </location>
</feature>
<reference evidence="2" key="2">
    <citation type="submission" date="2025-05" db="UniProtKB">
        <authorList>
            <consortium name="EnsemblMetazoa"/>
        </authorList>
    </citation>
    <scope>IDENTIFICATION</scope>
    <source>
        <strain evidence="2">Foshan</strain>
    </source>
</reference>
<feature type="region of interest" description="Disordered" evidence="1">
    <location>
        <begin position="228"/>
        <end position="302"/>
    </location>
</feature>
<evidence type="ECO:0000256" key="1">
    <source>
        <dbReference type="SAM" id="MobiDB-lite"/>
    </source>
</evidence>
<name>A0ABM1Z3S4_AEDAL</name>
<dbReference type="Proteomes" id="UP000069940">
    <property type="component" value="Unassembled WGS sequence"/>
</dbReference>
<feature type="compositionally biased region" description="Basic and acidic residues" evidence="1">
    <location>
        <begin position="355"/>
        <end position="368"/>
    </location>
</feature>
<evidence type="ECO:0000313" key="3">
    <source>
        <dbReference type="Proteomes" id="UP000069940"/>
    </source>
</evidence>
<dbReference type="RefSeq" id="XP_062713370.1">
    <property type="nucleotide sequence ID" value="XM_062857386.1"/>
</dbReference>
<organism evidence="2 3">
    <name type="scientific">Aedes albopictus</name>
    <name type="common">Asian tiger mosquito</name>
    <name type="synonym">Stegomyia albopicta</name>
    <dbReference type="NCBI Taxonomy" id="7160"/>
    <lineage>
        <taxon>Eukaryota</taxon>
        <taxon>Metazoa</taxon>
        <taxon>Ecdysozoa</taxon>
        <taxon>Arthropoda</taxon>
        <taxon>Hexapoda</taxon>
        <taxon>Insecta</taxon>
        <taxon>Pterygota</taxon>
        <taxon>Neoptera</taxon>
        <taxon>Endopterygota</taxon>
        <taxon>Diptera</taxon>
        <taxon>Nematocera</taxon>
        <taxon>Culicoidea</taxon>
        <taxon>Culicidae</taxon>
        <taxon>Culicinae</taxon>
        <taxon>Aedini</taxon>
        <taxon>Aedes</taxon>
        <taxon>Stegomyia</taxon>
    </lineage>
</organism>
<reference evidence="3" key="1">
    <citation type="journal article" date="2015" name="Proc. Natl. Acad. Sci. U.S.A.">
        <title>Genome sequence of the Asian Tiger mosquito, Aedes albopictus, reveals insights into its biology, genetics, and evolution.</title>
        <authorList>
            <person name="Chen X.G."/>
            <person name="Jiang X."/>
            <person name="Gu J."/>
            <person name="Xu M."/>
            <person name="Wu Y."/>
            <person name="Deng Y."/>
            <person name="Zhang C."/>
            <person name="Bonizzoni M."/>
            <person name="Dermauw W."/>
            <person name="Vontas J."/>
            <person name="Armbruster P."/>
            <person name="Huang X."/>
            <person name="Yang Y."/>
            <person name="Zhang H."/>
            <person name="He W."/>
            <person name="Peng H."/>
            <person name="Liu Y."/>
            <person name="Wu K."/>
            <person name="Chen J."/>
            <person name="Lirakis M."/>
            <person name="Topalis P."/>
            <person name="Van Leeuwen T."/>
            <person name="Hall A.B."/>
            <person name="Jiang X."/>
            <person name="Thorpe C."/>
            <person name="Mueller R.L."/>
            <person name="Sun C."/>
            <person name="Waterhouse R.M."/>
            <person name="Yan G."/>
            <person name="Tu Z.J."/>
            <person name="Fang X."/>
            <person name="James A.A."/>
        </authorList>
    </citation>
    <scope>NUCLEOTIDE SEQUENCE [LARGE SCALE GENOMIC DNA]</scope>
    <source>
        <strain evidence="3">Foshan</strain>
    </source>
</reference>
<feature type="compositionally biased region" description="Polar residues" evidence="1">
    <location>
        <begin position="344"/>
        <end position="354"/>
    </location>
</feature>
<dbReference type="EnsemblMetazoa" id="AALFPA23_014775.R21453">
    <property type="protein sequence ID" value="AALFPA23_014775.P21453"/>
    <property type="gene ID" value="AALFPA23_014775"/>
</dbReference>
<sequence>MPKKKWGTTSKQYCAEQEQDQYDQLYRKSDMFYDYLNDAPCKIPKIEEHLADPVELLETIDSIDLPAHRLTGKVRLQYLSYLEKLLDSNYDAWAGTVEAYDSVTFTPEEVKRCAASIEMKAVQSCMIMSLYRSYVLQLISQIRKETNECTLHPTLINMKFTPKIIKKECCHVSIQTDPIEPPVPPSVPQVNGTPTVEPVAPVNLFECTDLPLLDIPAMSLDEKIRNFERKMHLSSPPQRRDKREKRSRKERSRSRPREQKIPAINPKPEPIKEVAKPKPPAADIFKSPSLVDIPKPETRGTQDDEILRELEAMFDTGDDGNIFDSCENQVQIKAIINEIEKFEPSSTCEQSQSFKEPETSTHQPHQDIPEMVPSPKFDYDNSLLVPKAYSALESGEDKVTDLRKSLWPCELHMQKTKLREILSNIADSNYLQYERIRTRFVILFGEYEDDEDELGPYSPSIELNEILVSSCRQRIAKWVVQALMKPLNDGLIANRYLFKKLAKHVADNIIYLNQYPDQRFIKHYVTDYFCTHPMIASIEDLD</sequence>
<proteinExistence type="predicted"/>
<dbReference type="GeneID" id="109427237"/>
<accession>A0ABM1Z3S4</accession>